<dbReference type="VEuPathDB" id="FungiDB:CC1G_02240"/>
<sequence>MTNPPTLTIHTLNIDPDEEDHYSSSSSPSDEEESFSESESGSGLSEEEDEDEEGGQAVGQGAEGKGKGKEKERSGSVDGDFDRLIQGIRSQTSTGTTLIKDWDMSFVAQQEAEFKDDLREASGVGRKRRKDSLFTRPPRSLHSPSPDPPHSCASFTPADPTLQKGRTTGPTLSHQVKSLIGEANQAYIDSNLPLTIDLMTEVIRIEPRASAAWSVLAQCYDDLSDSHTALKLRVMAAHLRNDAEEWERLGRKSREMGLVQQALYCFGKMTQVDPENMEYLWDRAVFAKEVGEGRVARSCFLGILKRYPNDLVVLREVHPILVECGELGVCAQLLQQAFEFHLRGRSDEGGGGENNPNRLTILDVLLLADLYNALGAYEKAVDVIRKGVRWLQGREDQRYWDLCEDDREYDLPGTIRDANGNTLVAPPSGEDVSATIPPPGSGSGSGSLGPGVGPGGIGGIGVGGGPNAALGGGAPQTPLPLPGRPGAGMQPGYYPLDTNARHRLAVARIKMGDVDEGKVCALLVRLCLSAHCHSFLSLFPSLPLRSLSAHASLTPSTPPTRSPNPPTPALFAHSAYSLTPPTRSLPLLSLRSLSPHASLAQRHASIILSEDVLDYAVLFSEIADAYFEREMWAEARPIYELLGGDPATSSIYVLLQTAACMRNLEQLKEAAEVYEHSAYPCFFAFCFAL</sequence>
<dbReference type="RefSeq" id="XP_001834504.2">
    <property type="nucleotide sequence ID" value="XM_001834452.2"/>
</dbReference>
<gene>
    <name evidence="3" type="ORF">CC1G_02240</name>
</gene>
<dbReference type="eggNOG" id="KOG2076">
    <property type="taxonomic scope" value="Eukaryota"/>
</dbReference>
<feature type="compositionally biased region" description="Basic and acidic residues" evidence="2">
    <location>
        <begin position="64"/>
        <end position="83"/>
    </location>
</feature>
<dbReference type="KEGG" id="cci:CC1G_02240"/>
<dbReference type="HOGENOM" id="CLU_399556_0_0_1"/>
<evidence type="ECO:0000313" key="4">
    <source>
        <dbReference type="Proteomes" id="UP000001861"/>
    </source>
</evidence>
<dbReference type="GO" id="GO:0000127">
    <property type="term" value="C:transcription factor TFIIIC complex"/>
    <property type="evidence" value="ECO:0007669"/>
    <property type="project" value="TreeGrafter"/>
</dbReference>
<feature type="region of interest" description="Disordered" evidence="2">
    <location>
        <begin position="1"/>
        <end position="86"/>
    </location>
</feature>
<dbReference type="Gene3D" id="1.25.40.10">
    <property type="entry name" value="Tetratricopeptide repeat domain"/>
    <property type="match status" value="1"/>
</dbReference>
<dbReference type="OrthoDB" id="9991317at2759"/>
<evidence type="ECO:0000256" key="2">
    <source>
        <dbReference type="SAM" id="MobiDB-lite"/>
    </source>
</evidence>
<organism evidence="3 4">
    <name type="scientific">Coprinopsis cinerea (strain Okayama-7 / 130 / ATCC MYA-4618 / FGSC 9003)</name>
    <name type="common">Inky cap fungus</name>
    <name type="synonym">Hormographiella aspergillata</name>
    <dbReference type="NCBI Taxonomy" id="240176"/>
    <lineage>
        <taxon>Eukaryota</taxon>
        <taxon>Fungi</taxon>
        <taxon>Dikarya</taxon>
        <taxon>Basidiomycota</taxon>
        <taxon>Agaricomycotina</taxon>
        <taxon>Agaricomycetes</taxon>
        <taxon>Agaricomycetidae</taxon>
        <taxon>Agaricales</taxon>
        <taxon>Agaricineae</taxon>
        <taxon>Psathyrellaceae</taxon>
        <taxon>Coprinopsis</taxon>
    </lineage>
</organism>
<protein>
    <submittedName>
        <fullName evidence="3">RNA polymerase III transcription factor</fullName>
    </submittedName>
</protein>
<accession>A8NKP0</accession>
<dbReference type="STRING" id="240176.A8NKP0"/>
<comment type="caution">
    <text evidence="3">The sequence shown here is derived from an EMBL/GenBank/DDBJ whole genome shotgun (WGS) entry which is preliminary data.</text>
</comment>
<dbReference type="GeneID" id="6011019"/>
<dbReference type="GO" id="GO:0006383">
    <property type="term" value="P:transcription by RNA polymerase III"/>
    <property type="evidence" value="ECO:0007669"/>
    <property type="project" value="InterPro"/>
</dbReference>
<dbReference type="InterPro" id="IPR011990">
    <property type="entry name" value="TPR-like_helical_dom_sf"/>
</dbReference>
<dbReference type="EMBL" id="AACS02000010">
    <property type="protein sequence ID" value="EAU87481.2"/>
    <property type="molecule type" value="Genomic_DNA"/>
</dbReference>
<reference evidence="3 4" key="1">
    <citation type="journal article" date="2010" name="Proc. Natl. Acad. Sci. U.S.A.">
        <title>Insights into evolution of multicellular fungi from the assembled chromosomes of the mushroom Coprinopsis cinerea (Coprinus cinereus).</title>
        <authorList>
            <person name="Stajich J.E."/>
            <person name="Wilke S.K."/>
            <person name="Ahren D."/>
            <person name="Au C.H."/>
            <person name="Birren B.W."/>
            <person name="Borodovsky M."/>
            <person name="Burns C."/>
            <person name="Canback B."/>
            <person name="Casselton L.A."/>
            <person name="Cheng C.K."/>
            <person name="Deng J."/>
            <person name="Dietrich F.S."/>
            <person name="Fargo D.C."/>
            <person name="Farman M.L."/>
            <person name="Gathman A.C."/>
            <person name="Goldberg J."/>
            <person name="Guigo R."/>
            <person name="Hoegger P.J."/>
            <person name="Hooker J.B."/>
            <person name="Huggins A."/>
            <person name="James T.Y."/>
            <person name="Kamada T."/>
            <person name="Kilaru S."/>
            <person name="Kodira C."/>
            <person name="Kues U."/>
            <person name="Kupfer D."/>
            <person name="Kwan H.S."/>
            <person name="Lomsadze A."/>
            <person name="Li W."/>
            <person name="Lilly W.W."/>
            <person name="Ma L.J."/>
            <person name="Mackey A.J."/>
            <person name="Manning G."/>
            <person name="Martin F."/>
            <person name="Muraguchi H."/>
            <person name="Natvig D.O."/>
            <person name="Palmerini H."/>
            <person name="Ramesh M.A."/>
            <person name="Rehmeyer C.J."/>
            <person name="Roe B.A."/>
            <person name="Shenoy N."/>
            <person name="Stanke M."/>
            <person name="Ter-Hovhannisyan V."/>
            <person name="Tunlid A."/>
            <person name="Velagapudi R."/>
            <person name="Vision T.J."/>
            <person name="Zeng Q."/>
            <person name="Zolan M.E."/>
            <person name="Pukkila P.J."/>
        </authorList>
    </citation>
    <scope>NUCLEOTIDE SEQUENCE [LARGE SCALE GENOMIC DNA]</scope>
    <source>
        <strain evidence="4">Okayama-7 / 130 / ATCC MYA-4618 / FGSC 9003</strain>
    </source>
</reference>
<feature type="region of interest" description="Disordered" evidence="2">
    <location>
        <begin position="413"/>
        <end position="450"/>
    </location>
</feature>
<dbReference type="InterPro" id="IPR019734">
    <property type="entry name" value="TPR_rpt"/>
</dbReference>
<dbReference type="PANTHER" id="PTHR23082">
    <property type="entry name" value="TRANSCRIPTION INITIATION FACTOR IIIC TFIIIC , POLYPEPTIDE 3-RELATED"/>
    <property type="match status" value="1"/>
</dbReference>
<feature type="region of interest" description="Disordered" evidence="2">
    <location>
        <begin position="468"/>
        <end position="494"/>
    </location>
</feature>
<feature type="repeat" description="TPR" evidence="1">
    <location>
        <begin position="243"/>
        <end position="276"/>
    </location>
</feature>
<keyword evidence="4" id="KW-1185">Reference proteome</keyword>
<feature type="compositionally biased region" description="Gly residues" evidence="2">
    <location>
        <begin position="441"/>
        <end position="450"/>
    </location>
</feature>
<evidence type="ECO:0000313" key="3">
    <source>
        <dbReference type="EMBL" id="EAU87481.2"/>
    </source>
</evidence>
<dbReference type="Proteomes" id="UP000001861">
    <property type="component" value="Unassembled WGS sequence"/>
</dbReference>
<keyword evidence="1" id="KW-0802">TPR repeat</keyword>
<proteinExistence type="predicted"/>
<feature type="compositionally biased region" description="Polar residues" evidence="2">
    <location>
        <begin position="1"/>
        <end position="11"/>
    </location>
</feature>
<dbReference type="PANTHER" id="PTHR23082:SF0">
    <property type="entry name" value="GENERAL TRANSCRIPTION FACTOR 3C POLYPEPTIDE 3"/>
    <property type="match status" value="1"/>
</dbReference>
<feature type="compositionally biased region" description="Acidic residues" evidence="2">
    <location>
        <begin position="45"/>
        <end position="54"/>
    </location>
</feature>
<feature type="region of interest" description="Disordered" evidence="2">
    <location>
        <begin position="118"/>
        <end position="170"/>
    </location>
</feature>
<dbReference type="InterPro" id="IPR039340">
    <property type="entry name" value="Tfc4/TFIIIC-102/Sfc4"/>
</dbReference>
<dbReference type="InParanoid" id="A8NKP0"/>
<name>A8NKP0_COPC7</name>
<evidence type="ECO:0000256" key="1">
    <source>
        <dbReference type="PROSITE-ProRule" id="PRU00339"/>
    </source>
</evidence>
<dbReference type="PROSITE" id="PS50005">
    <property type="entry name" value="TPR"/>
    <property type="match status" value="1"/>
</dbReference>
<dbReference type="SUPFAM" id="SSF48452">
    <property type="entry name" value="TPR-like"/>
    <property type="match status" value="1"/>
</dbReference>
<dbReference type="AlphaFoldDB" id="A8NKP0"/>